<organism evidence="1 2">
    <name type="scientific">Hypoxylon rubiginosum</name>
    <dbReference type="NCBI Taxonomy" id="110542"/>
    <lineage>
        <taxon>Eukaryota</taxon>
        <taxon>Fungi</taxon>
        <taxon>Dikarya</taxon>
        <taxon>Ascomycota</taxon>
        <taxon>Pezizomycotina</taxon>
        <taxon>Sordariomycetes</taxon>
        <taxon>Xylariomycetidae</taxon>
        <taxon>Xylariales</taxon>
        <taxon>Hypoxylaceae</taxon>
        <taxon>Hypoxylon</taxon>
    </lineage>
</organism>
<accession>A0ACC0CP87</accession>
<evidence type="ECO:0000313" key="2">
    <source>
        <dbReference type="Proteomes" id="UP001497680"/>
    </source>
</evidence>
<evidence type="ECO:0000313" key="1">
    <source>
        <dbReference type="EMBL" id="KAI6082277.1"/>
    </source>
</evidence>
<dbReference type="Proteomes" id="UP001497680">
    <property type="component" value="Unassembled WGS sequence"/>
</dbReference>
<keyword evidence="2" id="KW-1185">Reference proteome</keyword>
<dbReference type="EMBL" id="MU394374">
    <property type="protein sequence ID" value="KAI6082277.1"/>
    <property type="molecule type" value="Genomic_DNA"/>
</dbReference>
<reference evidence="1 2" key="1">
    <citation type="journal article" date="2022" name="New Phytol.">
        <title>Ecological generalism drives hyperdiversity of secondary metabolite gene clusters in xylarialean endophytes.</title>
        <authorList>
            <person name="Franco M.E.E."/>
            <person name="Wisecaver J.H."/>
            <person name="Arnold A.E."/>
            <person name="Ju Y.M."/>
            <person name="Slot J.C."/>
            <person name="Ahrendt S."/>
            <person name="Moore L.P."/>
            <person name="Eastman K.E."/>
            <person name="Scott K."/>
            <person name="Konkel Z."/>
            <person name="Mondo S.J."/>
            <person name="Kuo A."/>
            <person name="Hayes R.D."/>
            <person name="Haridas S."/>
            <person name="Andreopoulos B."/>
            <person name="Riley R."/>
            <person name="LaButti K."/>
            <person name="Pangilinan J."/>
            <person name="Lipzen A."/>
            <person name="Amirebrahimi M."/>
            <person name="Yan J."/>
            <person name="Adam C."/>
            <person name="Keymanesh K."/>
            <person name="Ng V."/>
            <person name="Louie K."/>
            <person name="Northen T."/>
            <person name="Drula E."/>
            <person name="Henrissat B."/>
            <person name="Hsieh H.M."/>
            <person name="Youens-Clark K."/>
            <person name="Lutzoni F."/>
            <person name="Miadlikowska J."/>
            <person name="Eastwood D.C."/>
            <person name="Hamelin R.C."/>
            <person name="Grigoriev I.V."/>
            <person name="U'Ren J.M."/>
        </authorList>
    </citation>
    <scope>NUCLEOTIDE SEQUENCE [LARGE SCALE GENOMIC DNA]</scope>
    <source>
        <strain evidence="1 2">ER1909</strain>
    </source>
</reference>
<protein>
    <submittedName>
        <fullName evidence="1">Uncharacterized protein</fullName>
    </submittedName>
</protein>
<comment type="caution">
    <text evidence="1">The sequence shown here is derived from an EMBL/GenBank/DDBJ whole genome shotgun (WGS) entry which is preliminary data.</text>
</comment>
<sequence>MNQLQNSNTLRFRNLLQTRFKGRVSTLQLKMAMLYFGLPVAPMKPGAFQMPVPTDLDFGEDGTVFRPDPLQFLDNYTERTYGDSSKRVNSTHFFQTPPTQVFESLKLRGGGKVEEVGEEGEEGGVNYFWSSEFDPVHDAGLCIYGYQGLRLVGNGYYGLFMQAVDHLLGSRYGFDYNVRLQAWHQPKKGEEYEVADEVTGTIFHGKQPDADTDPLRLFLKKWAGTDELVRAYRIFVTYDQEDKPSYFEPWERDTINLSTRKFIKDATGRWWPDSQSGYMRVPGAARETYKCNQLIDQYEKIFDSLYPEQPHQYIYFWDSDESKLGVSYGNLDPPPGFWEQLLNQLIYGDINDDEIFFQAVPIPSDYIPVVVPGFHDYTTDFSLGSAFTLEDLSIRDTADDYKTINKLADAVYQAYPELKGRNDEDMALEVWIPGLDFMNTNIPGQRINIQRDDISVAPADWRLIVHNFRRLRLHSIKDKLSIVVRPIWDNYVVNVPTTGKWFDGDINHMTLVEFKEQVKTILPTYKGGQKGEVLHIRQVNFGTNENDFAITHDTDEDGWKLITRRITEVDIDISVEQWDSDEPINESSEFGPKYRHGRRLTTYYEDPAKPKPKPFSEPVNKLFERSENNLDGIARSAMLRDRLFRTDPSIFTNPLKPAIPLQAPPIETIISTGPNVPAFTTAVRTPTEMARLEKEVHRLRGNLLARIRECPYMDCKRYFPYADGEGLARHMREDHAILQCFLCPADATRVPQFDSFTIRQHFLDDHYDDIQAFFGVPPTTNNGGARYCSRCARDLWRLNDPKDQAHHEALCQVTDKPNDVTYCIFCGAERSKDHEPCGCGITPNHSSNVGSFCDKCGIEYTANMSQAYREVHRRLCQRPGGQPNDFCPKCDVELTELNAPQKQRHIDACRANGGGGGGSGGGASNGGGNGGGGDPGDEEDEEYDDPVALGKSAVATGQPRRRGAKRSSRNTPVLDAVLAAIGDSDLRRMQKAARSSKKKEKKLSAKSPSLKERFREPSVLDRGLEGHRRESSPDYVEWLGEPKEPYGFLPEPQWRCSRCFRCAGFDMSQIEWHMEENGSCRIRRGLGTTEDVPMPNRSGWIATPYEKFNFQKAYFAFVNKYPKYAHTMFPSRPESVDTVWREPYTMDNSIGDFQDDPNYFIVNSEDDAVRDKFLPWPPYEGIWVPKDNEDSDEEPKSVGLSWFAESEGVSEKDYYKRRLAEIPLQERYLPPSDDDTERTPYTEMSSGEPLSARNVTFTELSSRTPATTETPRTPFTELSSDPSSASDLSDSPSTSSGSDSEVVDVVETHEAELTPTSSSAASSSIVTRPRSWDPDVPSETRSERRKRKRREAFDPTFEAAAATASDPEEEFSEVGAVPDPVTNLDPDAPRTPRARPKKKSKKSSSKVNRPANLETPFRPFSDDLPVFGMPSAKVAQGLRLTSAGRDAASVSTPLTSYTVPSGSSPAGDKPSKFFRAGSMPPTSAKSPFATATRPSTSQSATTGRSSWSGVKSARRTGA</sequence>
<gene>
    <name evidence="1" type="ORF">F4821DRAFT_247500</name>
</gene>
<proteinExistence type="predicted"/>
<name>A0ACC0CP87_9PEZI</name>